<evidence type="ECO:0000256" key="1">
    <source>
        <dbReference type="SAM" id="MobiDB-lite"/>
    </source>
</evidence>
<dbReference type="EMBL" id="GIFC01008728">
    <property type="protein sequence ID" value="MXU90811.1"/>
    <property type="molecule type" value="Transcribed_RNA"/>
</dbReference>
<accession>A0A6B0UMM1</accession>
<feature type="compositionally biased region" description="Polar residues" evidence="1">
    <location>
        <begin position="48"/>
        <end position="62"/>
    </location>
</feature>
<evidence type="ECO:0000313" key="2">
    <source>
        <dbReference type="EMBL" id="MXU90811.1"/>
    </source>
</evidence>
<organism evidence="2">
    <name type="scientific">Ixodes ricinus</name>
    <name type="common">Common tick</name>
    <name type="synonym">Acarus ricinus</name>
    <dbReference type="NCBI Taxonomy" id="34613"/>
    <lineage>
        <taxon>Eukaryota</taxon>
        <taxon>Metazoa</taxon>
        <taxon>Ecdysozoa</taxon>
        <taxon>Arthropoda</taxon>
        <taxon>Chelicerata</taxon>
        <taxon>Arachnida</taxon>
        <taxon>Acari</taxon>
        <taxon>Parasitiformes</taxon>
        <taxon>Ixodida</taxon>
        <taxon>Ixodoidea</taxon>
        <taxon>Ixodidae</taxon>
        <taxon>Ixodinae</taxon>
        <taxon>Ixodes</taxon>
    </lineage>
</organism>
<dbReference type="AlphaFoldDB" id="A0A6B0UMM1"/>
<feature type="region of interest" description="Disordered" evidence="1">
    <location>
        <begin position="24"/>
        <end position="62"/>
    </location>
</feature>
<name>A0A6B0UMM1_IXORI</name>
<reference evidence="2" key="1">
    <citation type="submission" date="2019-12" db="EMBL/GenBank/DDBJ databases">
        <title>An insight into the sialome of adult female Ixodes ricinus ticks feeding for 6 days.</title>
        <authorList>
            <person name="Perner J."/>
            <person name="Ribeiro J.M.C."/>
        </authorList>
    </citation>
    <scope>NUCLEOTIDE SEQUENCE</scope>
    <source>
        <strain evidence="2">Semi-engorged</strain>
        <tissue evidence="2">Salivary glands</tissue>
    </source>
</reference>
<proteinExistence type="predicted"/>
<feature type="region of interest" description="Disordered" evidence="1">
    <location>
        <begin position="92"/>
        <end position="118"/>
    </location>
</feature>
<sequence>MPDPPLIFWLVTACSRGTPLSMHTKLTGIGGPSTTSLPLRSPTKPSRGWTNMPGSWQHSRPSSRNCQVWVSLRRPSGLRSISSVCFLGSGPRPAMSSTSMRPDSDPCLGSRGVLEPSC</sequence>
<protein>
    <submittedName>
        <fullName evidence="2">Putative secreted protein</fullName>
    </submittedName>
</protein>